<dbReference type="EMBL" id="LPUX01000034">
    <property type="protein sequence ID" value="OAP46481.1"/>
    <property type="molecule type" value="Genomic_DNA"/>
</dbReference>
<evidence type="ECO:0000256" key="5">
    <source>
        <dbReference type="ARBA" id="ARBA00023172"/>
    </source>
</evidence>
<dbReference type="STRING" id="1472378.AU381_09260"/>
<evidence type="ECO:0000313" key="7">
    <source>
        <dbReference type="EMBL" id="OAP46481.1"/>
    </source>
</evidence>
<keyword evidence="4" id="KW-0238">DNA-binding</keyword>
<evidence type="ECO:0000313" key="8">
    <source>
        <dbReference type="Proteomes" id="UP000094025"/>
    </source>
</evidence>
<dbReference type="Pfam" id="PF00872">
    <property type="entry name" value="Transposase_mut"/>
    <property type="match status" value="1"/>
</dbReference>
<dbReference type="InterPro" id="IPR001207">
    <property type="entry name" value="Transposase_mutator"/>
</dbReference>
<sequence>MPPVDFRSGASPSRQPAVRKVADQIRPKVPKLASIMDHAEEDVLAYMTFPQAALGQVALDPIERLNGEIKQRTEVVGIFPNDDAIARLVGALLLEQNDVYGPLPVCKAKLNITADTVLAVVYPACLREPLGRRP</sequence>
<keyword evidence="8" id="KW-1185">Reference proteome</keyword>
<keyword evidence="3" id="KW-0815">Transposition</keyword>
<comment type="similarity">
    <text evidence="2">Belongs to the transposase mutator family.</text>
</comment>
<comment type="function">
    <text evidence="1">Required for the transposition of the insertion element.</text>
</comment>
<evidence type="ECO:0000256" key="6">
    <source>
        <dbReference type="SAM" id="MobiDB-lite"/>
    </source>
</evidence>
<keyword evidence="5" id="KW-0233">DNA recombination</keyword>
<evidence type="ECO:0000256" key="2">
    <source>
        <dbReference type="ARBA" id="ARBA00010961"/>
    </source>
</evidence>
<gene>
    <name evidence="7" type="ORF">AU381_09260</name>
</gene>
<dbReference type="GO" id="GO:0003677">
    <property type="term" value="F:DNA binding"/>
    <property type="evidence" value="ECO:0007669"/>
    <property type="project" value="UniProtKB-KW"/>
</dbReference>
<name>A0A178YGE1_9HYPH</name>
<evidence type="ECO:0000256" key="1">
    <source>
        <dbReference type="ARBA" id="ARBA00002190"/>
    </source>
</evidence>
<organism evidence="7 8">
    <name type="scientific">Sinorhizobium glycinis</name>
    <dbReference type="NCBI Taxonomy" id="1472378"/>
    <lineage>
        <taxon>Bacteria</taxon>
        <taxon>Pseudomonadati</taxon>
        <taxon>Pseudomonadota</taxon>
        <taxon>Alphaproteobacteria</taxon>
        <taxon>Hyphomicrobiales</taxon>
        <taxon>Rhizobiaceae</taxon>
        <taxon>Sinorhizobium/Ensifer group</taxon>
        <taxon>Sinorhizobium</taxon>
    </lineage>
</organism>
<accession>A0A178YGE1</accession>
<reference evidence="7 8" key="1">
    <citation type="journal article" date="2016" name="Int. J. Syst. Evol. Microbiol.">
        <title>Ensifer glycinis sp. nov., an novel rhizobial species associated with Glycine spp.</title>
        <authorList>
            <person name="Yan H."/>
            <person name="Yan J."/>
            <person name="Sui X.H."/>
            <person name="Wang E.T."/>
            <person name="Chen W.X."/>
            <person name="Zhang X.X."/>
            <person name="Chen W.F."/>
        </authorList>
    </citation>
    <scope>NUCLEOTIDE SEQUENCE [LARGE SCALE GENOMIC DNA]</scope>
    <source>
        <strain evidence="7 8">CCBAU 23380</strain>
    </source>
</reference>
<feature type="region of interest" description="Disordered" evidence="6">
    <location>
        <begin position="1"/>
        <end position="21"/>
    </location>
</feature>
<evidence type="ECO:0000256" key="3">
    <source>
        <dbReference type="ARBA" id="ARBA00022578"/>
    </source>
</evidence>
<dbReference type="Proteomes" id="UP000094025">
    <property type="component" value="Unassembled WGS sequence"/>
</dbReference>
<dbReference type="AlphaFoldDB" id="A0A178YGE1"/>
<comment type="caution">
    <text evidence="7">The sequence shown here is derived from an EMBL/GenBank/DDBJ whole genome shotgun (WGS) entry which is preliminary data.</text>
</comment>
<proteinExistence type="inferred from homology"/>
<protein>
    <recommendedName>
        <fullName evidence="9">Mutator family transposase</fullName>
    </recommendedName>
</protein>
<evidence type="ECO:0008006" key="9">
    <source>
        <dbReference type="Google" id="ProtNLM"/>
    </source>
</evidence>
<dbReference type="GO" id="GO:0006313">
    <property type="term" value="P:DNA transposition"/>
    <property type="evidence" value="ECO:0007669"/>
    <property type="project" value="InterPro"/>
</dbReference>
<evidence type="ECO:0000256" key="4">
    <source>
        <dbReference type="ARBA" id="ARBA00023125"/>
    </source>
</evidence>
<dbReference type="GO" id="GO:0004803">
    <property type="term" value="F:transposase activity"/>
    <property type="evidence" value="ECO:0007669"/>
    <property type="project" value="InterPro"/>
</dbReference>